<feature type="non-terminal residue" evidence="8">
    <location>
        <position position="1"/>
    </location>
</feature>
<name>A0A8X6Q962_NEPPI</name>
<feature type="transmembrane region" description="Helical" evidence="7">
    <location>
        <begin position="90"/>
        <end position="107"/>
    </location>
</feature>
<evidence type="ECO:0000313" key="8">
    <source>
        <dbReference type="EMBL" id="GFU13400.1"/>
    </source>
</evidence>
<evidence type="ECO:0000256" key="1">
    <source>
        <dbReference type="ARBA" id="ARBA00004477"/>
    </source>
</evidence>
<gene>
    <name evidence="8" type="ORF">NPIL_549401</name>
</gene>
<sequence>CHRLVNRMAARGGTRAKGTDGNDFSHREKVASHYQISSDNKRRLKTSIFFHLLLFVFIVLKLSTEILNYFKISLKNVYDIALPKPSLWEWIWLSSILFIIPACLALRRNNITPMKIYVGGTFVCGICPLISAIIYHSGDLKVFLTADNTDKIEKFYGIPIVLILCVFVVVTFLVHSLSLMFAINLIRAWTPKKGKKKM</sequence>
<dbReference type="Proteomes" id="UP000887013">
    <property type="component" value="Unassembled WGS sequence"/>
</dbReference>
<keyword evidence="9" id="KW-1185">Reference proteome</keyword>
<keyword evidence="4" id="KW-0256">Endoplasmic reticulum</keyword>
<evidence type="ECO:0000313" key="9">
    <source>
        <dbReference type="Proteomes" id="UP000887013"/>
    </source>
</evidence>
<organism evidence="8 9">
    <name type="scientific">Nephila pilipes</name>
    <name type="common">Giant wood spider</name>
    <name type="synonym">Nephila maculata</name>
    <dbReference type="NCBI Taxonomy" id="299642"/>
    <lineage>
        <taxon>Eukaryota</taxon>
        <taxon>Metazoa</taxon>
        <taxon>Ecdysozoa</taxon>
        <taxon>Arthropoda</taxon>
        <taxon>Chelicerata</taxon>
        <taxon>Arachnida</taxon>
        <taxon>Araneae</taxon>
        <taxon>Araneomorphae</taxon>
        <taxon>Entelegynae</taxon>
        <taxon>Araneoidea</taxon>
        <taxon>Nephilidae</taxon>
        <taxon>Nephila</taxon>
    </lineage>
</organism>
<proteinExistence type="inferred from homology"/>
<dbReference type="PANTHER" id="PTHR20955">
    <property type="entry name" value="PROTEIN JAGUNAL HOMOLOG 1"/>
    <property type="match status" value="1"/>
</dbReference>
<protein>
    <recommendedName>
        <fullName evidence="10">Protein jagunal</fullName>
    </recommendedName>
</protein>
<evidence type="ECO:0000256" key="6">
    <source>
        <dbReference type="ARBA" id="ARBA00023136"/>
    </source>
</evidence>
<evidence type="ECO:0000256" key="4">
    <source>
        <dbReference type="ARBA" id="ARBA00022824"/>
    </source>
</evidence>
<dbReference type="AlphaFoldDB" id="A0A8X6Q962"/>
<dbReference type="GO" id="GO:0016192">
    <property type="term" value="P:vesicle-mediated transport"/>
    <property type="evidence" value="ECO:0007669"/>
    <property type="project" value="TreeGrafter"/>
</dbReference>
<dbReference type="PANTHER" id="PTHR20955:SF1">
    <property type="entry name" value="PROTEIN JAGUNAL HOMOLOG 1"/>
    <property type="match status" value="1"/>
</dbReference>
<feature type="transmembrane region" description="Helical" evidence="7">
    <location>
        <begin position="116"/>
        <end position="136"/>
    </location>
</feature>
<dbReference type="Pfam" id="PF07086">
    <property type="entry name" value="Jagunal"/>
    <property type="match status" value="1"/>
</dbReference>
<feature type="transmembrane region" description="Helical" evidence="7">
    <location>
        <begin position="48"/>
        <end position="70"/>
    </location>
</feature>
<comment type="similarity">
    <text evidence="2">Belongs to the jagunal family.</text>
</comment>
<feature type="transmembrane region" description="Helical" evidence="7">
    <location>
        <begin position="156"/>
        <end position="189"/>
    </location>
</feature>
<keyword evidence="6 7" id="KW-0472">Membrane</keyword>
<accession>A0A8X6Q962</accession>
<evidence type="ECO:0000256" key="5">
    <source>
        <dbReference type="ARBA" id="ARBA00022989"/>
    </source>
</evidence>
<evidence type="ECO:0000256" key="2">
    <source>
        <dbReference type="ARBA" id="ARBA00008462"/>
    </source>
</evidence>
<keyword evidence="3 7" id="KW-0812">Transmembrane</keyword>
<evidence type="ECO:0008006" key="10">
    <source>
        <dbReference type="Google" id="ProtNLM"/>
    </source>
</evidence>
<reference evidence="8" key="1">
    <citation type="submission" date="2020-08" db="EMBL/GenBank/DDBJ databases">
        <title>Multicomponent nature underlies the extraordinary mechanical properties of spider dragline silk.</title>
        <authorList>
            <person name="Kono N."/>
            <person name="Nakamura H."/>
            <person name="Mori M."/>
            <person name="Yoshida Y."/>
            <person name="Ohtoshi R."/>
            <person name="Malay A.D."/>
            <person name="Moran D.A.P."/>
            <person name="Tomita M."/>
            <person name="Numata K."/>
            <person name="Arakawa K."/>
        </authorList>
    </citation>
    <scope>NUCLEOTIDE SEQUENCE</scope>
</reference>
<dbReference type="EMBL" id="BMAW01125660">
    <property type="protein sequence ID" value="GFU13400.1"/>
    <property type="molecule type" value="Genomic_DNA"/>
</dbReference>
<comment type="subcellular location">
    <subcellularLocation>
        <location evidence="1">Endoplasmic reticulum membrane</location>
        <topology evidence="1">Multi-pass membrane protein</topology>
    </subcellularLocation>
</comment>
<dbReference type="GO" id="GO:0005789">
    <property type="term" value="C:endoplasmic reticulum membrane"/>
    <property type="evidence" value="ECO:0007669"/>
    <property type="project" value="UniProtKB-SubCell"/>
</dbReference>
<dbReference type="GO" id="GO:0007029">
    <property type="term" value="P:endoplasmic reticulum organization"/>
    <property type="evidence" value="ECO:0007669"/>
    <property type="project" value="InterPro"/>
</dbReference>
<evidence type="ECO:0000256" key="3">
    <source>
        <dbReference type="ARBA" id="ARBA00022692"/>
    </source>
</evidence>
<comment type="caution">
    <text evidence="8">The sequence shown here is derived from an EMBL/GenBank/DDBJ whole genome shotgun (WGS) entry which is preliminary data.</text>
</comment>
<evidence type="ECO:0000256" key="7">
    <source>
        <dbReference type="SAM" id="Phobius"/>
    </source>
</evidence>
<dbReference type="InterPro" id="IPR009787">
    <property type="entry name" value="Jagunal"/>
</dbReference>
<dbReference type="OrthoDB" id="8914197at2759"/>
<keyword evidence="5 7" id="KW-1133">Transmembrane helix</keyword>